<dbReference type="FunFam" id="3.40.50.720:FF:000039">
    <property type="entry name" value="Alcohol dehydrogenase AdhP"/>
    <property type="match status" value="1"/>
</dbReference>
<dbReference type="CDD" id="cd08296">
    <property type="entry name" value="CAD_like"/>
    <property type="match status" value="1"/>
</dbReference>
<dbReference type="InterPro" id="IPR020843">
    <property type="entry name" value="ER"/>
</dbReference>
<dbReference type="InterPro" id="IPR013149">
    <property type="entry name" value="ADH-like_C"/>
</dbReference>
<keyword evidence="4" id="KW-0862">Zinc</keyword>
<dbReference type="AlphaFoldDB" id="A0A8E2J675"/>
<dbReference type="SUPFAM" id="SSF50129">
    <property type="entry name" value="GroES-like"/>
    <property type="match status" value="1"/>
</dbReference>
<evidence type="ECO:0000259" key="7">
    <source>
        <dbReference type="SMART" id="SM00829"/>
    </source>
</evidence>
<dbReference type="GO" id="GO:0005737">
    <property type="term" value="C:cytoplasm"/>
    <property type="evidence" value="ECO:0007669"/>
    <property type="project" value="TreeGrafter"/>
</dbReference>
<keyword evidence="5" id="KW-0560">Oxidoreductase</keyword>
<dbReference type="GO" id="GO:0046872">
    <property type="term" value="F:metal ion binding"/>
    <property type="evidence" value="ECO:0007669"/>
    <property type="project" value="UniProtKB-KW"/>
</dbReference>
<dbReference type="OrthoDB" id="1560166at2759"/>
<reference evidence="8 9" key="1">
    <citation type="submission" date="2016-07" db="EMBL/GenBank/DDBJ databases">
        <title>Draft genome of the white-rot fungus Obba rivulosa 3A-2.</title>
        <authorList>
            <consortium name="DOE Joint Genome Institute"/>
            <person name="Miettinen O."/>
            <person name="Riley R."/>
            <person name="Acob R."/>
            <person name="Barry K."/>
            <person name="Cullen D."/>
            <person name="De Vries R."/>
            <person name="Hainaut M."/>
            <person name="Hatakka A."/>
            <person name="Henrissat B."/>
            <person name="Hilden K."/>
            <person name="Kuo R."/>
            <person name="Labutti K."/>
            <person name="Lipzen A."/>
            <person name="Makela M.R."/>
            <person name="Sandor L."/>
            <person name="Spatafora J.W."/>
            <person name="Grigoriev I.V."/>
            <person name="Hibbett D.S."/>
        </authorList>
    </citation>
    <scope>NUCLEOTIDE SEQUENCE [LARGE SCALE GENOMIC DNA]</scope>
    <source>
        <strain evidence="8 9">3A-2</strain>
    </source>
</reference>
<gene>
    <name evidence="8" type="ORF">OBBRIDRAFT_744782</name>
</gene>
<keyword evidence="9" id="KW-1185">Reference proteome</keyword>
<evidence type="ECO:0000256" key="2">
    <source>
        <dbReference type="ARBA" id="ARBA00008072"/>
    </source>
</evidence>
<dbReference type="SUPFAM" id="SSF51735">
    <property type="entry name" value="NAD(P)-binding Rossmann-fold domains"/>
    <property type="match status" value="1"/>
</dbReference>
<feature type="domain" description="Enoyl reductase (ER)" evidence="7">
    <location>
        <begin position="20"/>
        <end position="337"/>
    </location>
</feature>
<dbReference type="InterPro" id="IPR011032">
    <property type="entry name" value="GroES-like_sf"/>
</dbReference>
<sequence>MSSANHPRTYKAYAFKEKGGQLQQVQVEWKDPKPGEIVLKVLACGVCASDEAVKWQGLPTGLPRIPGHEIVGTVIAVAPGEQMWKVGERVGGGWHGGHCNVCNPCRAGDYICCENEDVNGIYRDGGYAEYVTLRSEACAKIPEDMDPAEAAPLLCAGVTTFNSLRNMTAQPPDYVAVQGIGGLGHLGVQYARAMGFRVVALSSSAAKEELVRKLGAHIYLDGSKVDQTAELQKLGGARVIMCTAPNPKIIQTLLPALSVNGELLLLALCDEMTISPASLVPKRLSIRGWPSGDAKDIEECVTFTKAHGLKCMVEKFPLHKAQEAYDHRSSAKFRAVIVP</sequence>
<dbReference type="InterPro" id="IPR036291">
    <property type="entry name" value="NAD(P)-bd_dom_sf"/>
</dbReference>
<organism evidence="8 9">
    <name type="scientific">Obba rivulosa</name>
    <dbReference type="NCBI Taxonomy" id="1052685"/>
    <lineage>
        <taxon>Eukaryota</taxon>
        <taxon>Fungi</taxon>
        <taxon>Dikarya</taxon>
        <taxon>Basidiomycota</taxon>
        <taxon>Agaricomycotina</taxon>
        <taxon>Agaricomycetes</taxon>
        <taxon>Polyporales</taxon>
        <taxon>Gelatoporiaceae</taxon>
        <taxon>Obba</taxon>
    </lineage>
</organism>
<accession>A0A8E2J675</accession>
<evidence type="ECO:0000256" key="3">
    <source>
        <dbReference type="ARBA" id="ARBA00022723"/>
    </source>
</evidence>
<dbReference type="SMART" id="SM00829">
    <property type="entry name" value="PKS_ER"/>
    <property type="match status" value="1"/>
</dbReference>
<dbReference type="Gene3D" id="3.90.180.10">
    <property type="entry name" value="Medium-chain alcohol dehydrogenases, catalytic domain"/>
    <property type="match status" value="1"/>
</dbReference>
<evidence type="ECO:0000313" key="9">
    <source>
        <dbReference type="Proteomes" id="UP000250043"/>
    </source>
</evidence>
<keyword evidence="6" id="KW-0520">NAD</keyword>
<dbReference type="Gene3D" id="3.40.50.720">
    <property type="entry name" value="NAD(P)-binding Rossmann-like Domain"/>
    <property type="match status" value="1"/>
</dbReference>
<dbReference type="PANTHER" id="PTHR42940">
    <property type="entry name" value="ALCOHOL DEHYDROGENASE 1-RELATED"/>
    <property type="match status" value="1"/>
</dbReference>
<evidence type="ECO:0000256" key="5">
    <source>
        <dbReference type="ARBA" id="ARBA00023002"/>
    </source>
</evidence>
<dbReference type="Pfam" id="PF08240">
    <property type="entry name" value="ADH_N"/>
    <property type="match status" value="1"/>
</dbReference>
<keyword evidence="3" id="KW-0479">Metal-binding</keyword>
<dbReference type="GO" id="GO:0004022">
    <property type="term" value="F:alcohol dehydrogenase (NAD+) activity"/>
    <property type="evidence" value="ECO:0007669"/>
    <property type="project" value="TreeGrafter"/>
</dbReference>
<comment type="similarity">
    <text evidence="2">Belongs to the zinc-containing alcohol dehydrogenase family.</text>
</comment>
<dbReference type="Proteomes" id="UP000250043">
    <property type="component" value="Unassembled WGS sequence"/>
</dbReference>
<name>A0A8E2J675_9APHY</name>
<protein>
    <submittedName>
        <fullName evidence="8">GroES-like protein</fullName>
    </submittedName>
</protein>
<dbReference type="InterPro" id="IPR013154">
    <property type="entry name" value="ADH-like_N"/>
</dbReference>
<evidence type="ECO:0000256" key="1">
    <source>
        <dbReference type="ARBA" id="ARBA00001947"/>
    </source>
</evidence>
<proteinExistence type="inferred from homology"/>
<evidence type="ECO:0000313" key="8">
    <source>
        <dbReference type="EMBL" id="OCH95687.1"/>
    </source>
</evidence>
<evidence type="ECO:0000256" key="6">
    <source>
        <dbReference type="ARBA" id="ARBA00023027"/>
    </source>
</evidence>
<dbReference type="PANTHER" id="PTHR42940:SF7">
    <property type="entry name" value="ALCOHOL DEHYDROGENASE-LIKE N-TERMINAL DOMAIN-CONTAINING PROTEIN"/>
    <property type="match status" value="1"/>
</dbReference>
<evidence type="ECO:0000256" key="4">
    <source>
        <dbReference type="ARBA" id="ARBA00022833"/>
    </source>
</evidence>
<dbReference type="Pfam" id="PF00107">
    <property type="entry name" value="ADH_zinc_N"/>
    <property type="match status" value="1"/>
</dbReference>
<comment type="cofactor">
    <cofactor evidence="1">
        <name>Zn(2+)</name>
        <dbReference type="ChEBI" id="CHEBI:29105"/>
    </cofactor>
</comment>
<dbReference type="EMBL" id="KV722334">
    <property type="protein sequence ID" value="OCH95687.1"/>
    <property type="molecule type" value="Genomic_DNA"/>
</dbReference>